<feature type="transmembrane region" description="Helical" evidence="2">
    <location>
        <begin position="52"/>
        <end position="71"/>
    </location>
</feature>
<reference evidence="3 5" key="1">
    <citation type="journal article" date="2011" name="Nature">
        <title>The Medicago genome provides insight into the evolution of rhizobial symbioses.</title>
        <authorList>
            <person name="Young N.D."/>
            <person name="Debelle F."/>
            <person name="Oldroyd G.E."/>
            <person name="Geurts R."/>
            <person name="Cannon S.B."/>
            <person name="Udvardi M.K."/>
            <person name="Benedito V.A."/>
            <person name="Mayer K.F."/>
            <person name="Gouzy J."/>
            <person name="Schoof H."/>
            <person name="Van de Peer Y."/>
            <person name="Proost S."/>
            <person name="Cook D.R."/>
            <person name="Meyers B.C."/>
            <person name="Spannagl M."/>
            <person name="Cheung F."/>
            <person name="De Mita S."/>
            <person name="Krishnakumar V."/>
            <person name="Gundlach H."/>
            <person name="Zhou S."/>
            <person name="Mudge J."/>
            <person name="Bharti A.K."/>
            <person name="Murray J.D."/>
            <person name="Naoumkina M.A."/>
            <person name="Rosen B."/>
            <person name="Silverstein K.A."/>
            <person name="Tang H."/>
            <person name="Rombauts S."/>
            <person name="Zhao P.X."/>
            <person name="Zhou P."/>
            <person name="Barbe V."/>
            <person name="Bardou P."/>
            <person name="Bechner M."/>
            <person name="Bellec A."/>
            <person name="Berger A."/>
            <person name="Berges H."/>
            <person name="Bidwell S."/>
            <person name="Bisseling T."/>
            <person name="Choisne N."/>
            <person name="Couloux A."/>
            <person name="Denny R."/>
            <person name="Deshpande S."/>
            <person name="Dai X."/>
            <person name="Doyle J.J."/>
            <person name="Dudez A.M."/>
            <person name="Farmer A.D."/>
            <person name="Fouteau S."/>
            <person name="Franken C."/>
            <person name="Gibelin C."/>
            <person name="Gish J."/>
            <person name="Goldstein S."/>
            <person name="Gonzalez A.J."/>
            <person name="Green P.J."/>
            <person name="Hallab A."/>
            <person name="Hartog M."/>
            <person name="Hua A."/>
            <person name="Humphray S.J."/>
            <person name="Jeong D.H."/>
            <person name="Jing Y."/>
            <person name="Jocker A."/>
            <person name="Kenton S.M."/>
            <person name="Kim D.J."/>
            <person name="Klee K."/>
            <person name="Lai H."/>
            <person name="Lang C."/>
            <person name="Lin S."/>
            <person name="Macmil S.L."/>
            <person name="Magdelenat G."/>
            <person name="Matthews L."/>
            <person name="McCorrison J."/>
            <person name="Monaghan E.L."/>
            <person name="Mun J.H."/>
            <person name="Najar F.Z."/>
            <person name="Nicholson C."/>
            <person name="Noirot C."/>
            <person name="O'Bleness M."/>
            <person name="Paule C.R."/>
            <person name="Poulain J."/>
            <person name="Prion F."/>
            <person name="Qin B."/>
            <person name="Qu C."/>
            <person name="Retzel E.F."/>
            <person name="Riddle C."/>
            <person name="Sallet E."/>
            <person name="Samain S."/>
            <person name="Samson N."/>
            <person name="Sanders I."/>
            <person name="Saurat O."/>
            <person name="Scarpelli C."/>
            <person name="Schiex T."/>
            <person name="Segurens B."/>
            <person name="Severin A.J."/>
            <person name="Sherrier D.J."/>
            <person name="Shi R."/>
            <person name="Sims S."/>
            <person name="Singer S.R."/>
            <person name="Sinharoy S."/>
            <person name="Sterck L."/>
            <person name="Viollet A."/>
            <person name="Wang B.B."/>
            <person name="Wang K."/>
            <person name="Wang M."/>
            <person name="Wang X."/>
            <person name="Warfsmann J."/>
            <person name="Weissenbach J."/>
            <person name="White D.D."/>
            <person name="White J.D."/>
            <person name="Wiley G.B."/>
            <person name="Wincker P."/>
            <person name="Xing Y."/>
            <person name="Yang L."/>
            <person name="Yao Z."/>
            <person name="Ying F."/>
            <person name="Zhai J."/>
            <person name="Zhou L."/>
            <person name="Zuber A."/>
            <person name="Denarie J."/>
            <person name="Dixon R.A."/>
            <person name="May G.D."/>
            <person name="Schwartz D.C."/>
            <person name="Rogers J."/>
            <person name="Quetier F."/>
            <person name="Town C.D."/>
            <person name="Roe B.A."/>
        </authorList>
    </citation>
    <scope>NUCLEOTIDE SEQUENCE [LARGE SCALE GENOMIC DNA]</scope>
    <source>
        <strain evidence="3">A17</strain>
        <strain evidence="4 5">cv. Jemalong A17</strain>
    </source>
</reference>
<sequence length="136" mass="15859">MNCAASGDSQLVINLVLMNWLLMNLLLMTSSLQKHFVCMSALSSGAFFFKRFKLPFLLIPLLLLLFFQYLFKISNFFYSHQYGDICTMYTACKHRGFVMISYFDLRAAQRAMQALQCKPLRSRKLNIHYSIPKLYS</sequence>
<dbReference type="HOGENOM" id="CLU_1878490_0_0_1"/>
<keyword evidence="1" id="KW-0694">RNA-binding</keyword>
<evidence type="ECO:0000256" key="2">
    <source>
        <dbReference type="SAM" id="Phobius"/>
    </source>
</evidence>
<reference evidence="4" key="3">
    <citation type="submission" date="2015-04" db="UniProtKB">
        <authorList>
            <consortium name="EnsemblPlants"/>
        </authorList>
    </citation>
    <scope>IDENTIFICATION</scope>
    <source>
        <strain evidence="4">cv. Jemalong A17</strain>
    </source>
</reference>
<dbReference type="InterPro" id="IPR012677">
    <property type="entry name" value="Nucleotide-bd_a/b_plait_sf"/>
</dbReference>
<keyword evidence="2" id="KW-1133">Transmembrane helix</keyword>
<dbReference type="EMBL" id="CM001219">
    <property type="protein sequence ID" value="KEH34143.1"/>
    <property type="molecule type" value="Genomic_DNA"/>
</dbReference>
<keyword evidence="2" id="KW-0812">Transmembrane</keyword>
<accession>A0A072UYE5</accession>
<proteinExistence type="predicted"/>
<dbReference type="EnsemblPlants" id="KEH34143">
    <property type="protein sequence ID" value="KEH34143"/>
    <property type="gene ID" value="MTR_3g462120"/>
</dbReference>
<gene>
    <name evidence="3" type="ordered locus">MTR_3g462120</name>
</gene>
<protein>
    <submittedName>
        <fullName evidence="3">RNA recognition motif protein</fullName>
    </submittedName>
</protein>
<feature type="transmembrane region" description="Helical" evidence="2">
    <location>
        <begin position="12"/>
        <end position="32"/>
    </location>
</feature>
<dbReference type="PANTHER" id="PTHR23189">
    <property type="entry name" value="RNA RECOGNITION MOTIF-CONTAINING"/>
    <property type="match status" value="1"/>
</dbReference>
<dbReference type="Proteomes" id="UP000002051">
    <property type="component" value="Chromosome 3"/>
</dbReference>
<evidence type="ECO:0000256" key="1">
    <source>
        <dbReference type="ARBA" id="ARBA00022884"/>
    </source>
</evidence>
<evidence type="ECO:0000313" key="3">
    <source>
        <dbReference type="EMBL" id="KEH34143.1"/>
    </source>
</evidence>
<keyword evidence="5" id="KW-1185">Reference proteome</keyword>
<organism evidence="3 5">
    <name type="scientific">Medicago truncatula</name>
    <name type="common">Barrel medic</name>
    <name type="synonym">Medicago tribuloides</name>
    <dbReference type="NCBI Taxonomy" id="3880"/>
    <lineage>
        <taxon>Eukaryota</taxon>
        <taxon>Viridiplantae</taxon>
        <taxon>Streptophyta</taxon>
        <taxon>Embryophyta</taxon>
        <taxon>Tracheophyta</taxon>
        <taxon>Spermatophyta</taxon>
        <taxon>Magnoliopsida</taxon>
        <taxon>eudicotyledons</taxon>
        <taxon>Gunneridae</taxon>
        <taxon>Pentapetalae</taxon>
        <taxon>rosids</taxon>
        <taxon>fabids</taxon>
        <taxon>Fabales</taxon>
        <taxon>Fabaceae</taxon>
        <taxon>Papilionoideae</taxon>
        <taxon>50 kb inversion clade</taxon>
        <taxon>NPAAA clade</taxon>
        <taxon>Hologalegina</taxon>
        <taxon>IRL clade</taxon>
        <taxon>Trifolieae</taxon>
        <taxon>Medicago</taxon>
    </lineage>
</organism>
<keyword evidence="2" id="KW-0472">Membrane</keyword>
<dbReference type="GO" id="GO:0003723">
    <property type="term" value="F:RNA binding"/>
    <property type="evidence" value="ECO:0007669"/>
    <property type="project" value="UniProtKB-KW"/>
</dbReference>
<reference evidence="3 5" key="2">
    <citation type="journal article" date="2014" name="BMC Genomics">
        <title>An improved genome release (version Mt4.0) for the model legume Medicago truncatula.</title>
        <authorList>
            <person name="Tang H."/>
            <person name="Krishnakumar V."/>
            <person name="Bidwell S."/>
            <person name="Rosen B."/>
            <person name="Chan A."/>
            <person name="Zhou S."/>
            <person name="Gentzbittel L."/>
            <person name="Childs K.L."/>
            <person name="Yandell M."/>
            <person name="Gundlach H."/>
            <person name="Mayer K.F."/>
            <person name="Schwartz D.C."/>
            <person name="Town C.D."/>
        </authorList>
    </citation>
    <scope>GENOME REANNOTATION</scope>
    <source>
        <strain evidence="3">A17</strain>
        <strain evidence="4 5">cv. Jemalong A17</strain>
    </source>
</reference>
<name>A0A072UYE5_MEDTR</name>
<dbReference type="InterPro" id="IPR035979">
    <property type="entry name" value="RBD_domain_sf"/>
</dbReference>
<dbReference type="SUPFAM" id="SSF54928">
    <property type="entry name" value="RNA-binding domain, RBD"/>
    <property type="match status" value="1"/>
</dbReference>
<evidence type="ECO:0000313" key="4">
    <source>
        <dbReference type="EnsemblPlants" id="KEH34143"/>
    </source>
</evidence>
<dbReference type="Gene3D" id="3.30.70.330">
    <property type="match status" value="1"/>
</dbReference>
<evidence type="ECO:0000313" key="5">
    <source>
        <dbReference type="Proteomes" id="UP000002051"/>
    </source>
</evidence>
<dbReference type="AlphaFoldDB" id="A0A072UYE5"/>